<keyword evidence="1" id="KW-0732">Signal</keyword>
<dbReference type="Proteomes" id="UP001500238">
    <property type="component" value="Unassembled WGS sequence"/>
</dbReference>
<proteinExistence type="predicted"/>
<evidence type="ECO:0000313" key="2">
    <source>
        <dbReference type="EMBL" id="GAA0660634.1"/>
    </source>
</evidence>
<evidence type="ECO:0000313" key="3">
    <source>
        <dbReference type="Proteomes" id="UP001500238"/>
    </source>
</evidence>
<keyword evidence="3" id="KW-1185">Reference proteome</keyword>
<reference evidence="2 3" key="1">
    <citation type="journal article" date="2019" name="Int. J. Syst. Evol. Microbiol.">
        <title>The Global Catalogue of Microorganisms (GCM) 10K type strain sequencing project: providing services to taxonomists for standard genome sequencing and annotation.</title>
        <authorList>
            <consortium name="The Broad Institute Genomics Platform"/>
            <consortium name="The Broad Institute Genome Sequencing Center for Infectious Disease"/>
            <person name="Wu L."/>
            <person name="Ma J."/>
        </authorList>
    </citation>
    <scope>NUCLEOTIDE SEQUENCE [LARGE SCALE GENOMIC DNA]</scope>
    <source>
        <strain evidence="2 3">JCM 14603</strain>
    </source>
</reference>
<organism evidence="2 3">
    <name type="scientific">Sphingomonas insulae</name>
    <dbReference type="NCBI Taxonomy" id="424800"/>
    <lineage>
        <taxon>Bacteria</taxon>
        <taxon>Pseudomonadati</taxon>
        <taxon>Pseudomonadota</taxon>
        <taxon>Alphaproteobacteria</taxon>
        <taxon>Sphingomonadales</taxon>
        <taxon>Sphingomonadaceae</taxon>
        <taxon>Sphingomonas</taxon>
    </lineage>
</organism>
<feature type="chain" id="PRO_5045943771" description="WxL domain-containing protein" evidence="1">
    <location>
        <begin position="23"/>
        <end position="266"/>
    </location>
</feature>
<evidence type="ECO:0000256" key="1">
    <source>
        <dbReference type="SAM" id="SignalP"/>
    </source>
</evidence>
<protein>
    <recommendedName>
        <fullName evidence="4">WxL domain-containing protein</fullName>
    </recommendedName>
</protein>
<name>A0ABN1HPE6_9SPHN</name>
<feature type="signal peptide" evidence="1">
    <location>
        <begin position="1"/>
        <end position="22"/>
    </location>
</feature>
<dbReference type="EMBL" id="BAAAES010000004">
    <property type="protein sequence ID" value="GAA0660634.1"/>
    <property type="molecule type" value="Genomic_DNA"/>
</dbReference>
<gene>
    <name evidence="2" type="ORF">GCM10009102_06580</name>
</gene>
<comment type="caution">
    <text evidence="2">The sequence shown here is derived from an EMBL/GenBank/DDBJ whole genome shotgun (WGS) entry which is preliminary data.</text>
</comment>
<sequence length="266" mass="27527">MKSILKAGAAVAVVLTSVAANAQTTTTNTVYSAQPVAAVTRTVIVYDPIFGVFPVGTRTEVISPAKTSAEQFAAGVGSKYSDSATSTGNTDGNQTTVSNSFTMTGNVTKDCSFYGGTDTAHDINLGTIGVRTGNNDNVSQAFNQRDGMTVNVNSATAGCNYNNTVSIAKDNGAVGLLNKDAGSYDPAQFTDRIPYSISASWTGADLGTKVTKAQKLDVAQTQGSNNQQGGAWRSSFNMDVTLPAQTNKALVAGTYTDKITVTLATI</sequence>
<dbReference type="RefSeq" id="WP_163958069.1">
    <property type="nucleotide sequence ID" value="NZ_BAAAES010000004.1"/>
</dbReference>
<evidence type="ECO:0008006" key="4">
    <source>
        <dbReference type="Google" id="ProtNLM"/>
    </source>
</evidence>
<accession>A0ABN1HPE6</accession>